<keyword evidence="2" id="KW-1185">Reference proteome</keyword>
<gene>
    <name evidence="1" type="ORF">BV22DRAFT_1082230</name>
</gene>
<organism evidence="1 2">
    <name type="scientific">Leucogyrophana mollusca</name>
    <dbReference type="NCBI Taxonomy" id="85980"/>
    <lineage>
        <taxon>Eukaryota</taxon>
        <taxon>Fungi</taxon>
        <taxon>Dikarya</taxon>
        <taxon>Basidiomycota</taxon>
        <taxon>Agaricomycotina</taxon>
        <taxon>Agaricomycetes</taxon>
        <taxon>Agaricomycetidae</taxon>
        <taxon>Boletales</taxon>
        <taxon>Boletales incertae sedis</taxon>
        <taxon>Leucogyrophana</taxon>
    </lineage>
</organism>
<evidence type="ECO:0000313" key="1">
    <source>
        <dbReference type="EMBL" id="KAH7928739.1"/>
    </source>
</evidence>
<comment type="caution">
    <text evidence="1">The sequence shown here is derived from an EMBL/GenBank/DDBJ whole genome shotgun (WGS) entry which is preliminary data.</text>
</comment>
<evidence type="ECO:0000313" key="2">
    <source>
        <dbReference type="Proteomes" id="UP000790709"/>
    </source>
</evidence>
<feature type="non-terminal residue" evidence="1">
    <location>
        <position position="431"/>
    </location>
</feature>
<sequence>MESTEGKTVFSLTVVGATGLSPSDGTDFYVVVEVDGEQGQTAKLAPSPQSIIEWNACFTLRADKASYIALRLYEHWKAVLPGHLGGDKPIWESRVTAEQLLGCGSKFTNMALSAKAPHEEGHLIVQAERTVHTEAERLVAGESLAKPRWQGEMKGLEPSVVCSVHDHAAIMYSSLEESYDREKLEQAVDHYRVSLDLRPAGHPGRSASLVWLADALSTRFDELGDRADIDEAIGLNREDLLLRPQDHPDHSTSLCNLASTLSTRFNEFGDRADLDEATELHRAALVLRPLGHPDHCTSLGNLALTLSTRFRQFGDGADLDEAIELNRAALALLPQNHPSHSTLLNNLASALSTRFSQFSDRVDLDEAIGLIRAVLALLPPSHPNYSTPMNNLALTLSARFKEFGNKADLDEAIELNHRVLALRPPGHPDHA</sequence>
<accession>A0ACB8BSX0</accession>
<dbReference type="Proteomes" id="UP000790709">
    <property type="component" value="Unassembled WGS sequence"/>
</dbReference>
<proteinExistence type="predicted"/>
<dbReference type="EMBL" id="MU266349">
    <property type="protein sequence ID" value="KAH7928739.1"/>
    <property type="molecule type" value="Genomic_DNA"/>
</dbReference>
<name>A0ACB8BSX0_9AGAM</name>
<reference evidence="1" key="1">
    <citation type="journal article" date="2021" name="New Phytol.">
        <title>Evolutionary innovations through gain and loss of genes in the ectomycorrhizal Boletales.</title>
        <authorList>
            <person name="Wu G."/>
            <person name="Miyauchi S."/>
            <person name="Morin E."/>
            <person name="Kuo A."/>
            <person name="Drula E."/>
            <person name="Varga T."/>
            <person name="Kohler A."/>
            <person name="Feng B."/>
            <person name="Cao Y."/>
            <person name="Lipzen A."/>
            <person name="Daum C."/>
            <person name="Hundley H."/>
            <person name="Pangilinan J."/>
            <person name="Johnson J."/>
            <person name="Barry K."/>
            <person name="LaButti K."/>
            <person name="Ng V."/>
            <person name="Ahrendt S."/>
            <person name="Min B."/>
            <person name="Choi I.G."/>
            <person name="Park H."/>
            <person name="Plett J.M."/>
            <person name="Magnuson J."/>
            <person name="Spatafora J.W."/>
            <person name="Nagy L.G."/>
            <person name="Henrissat B."/>
            <person name="Grigoriev I.V."/>
            <person name="Yang Z.L."/>
            <person name="Xu J."/>
            <person name="Martin F.M."/>
        </authorList>
    </citation>
    <scope>NUCLEOTIDE SEQUENCE</scope>
    <source>
        <strain evidence="1">KUC20120723A-06</strain>
    </source>
</reference>
<protein>
    <submittedName>
        <fullName evidence="1">Uncharacterized protein</fullName>
    </submittedName>
</protein>